<sequence length="101" mass="11684">MGTFDFLRERPLQPGDDEQVRLALRPLTGDNRYVLHRWLNEDGSLRGVRLIDTRDRRSGDQASRWAHTEAVVRLLREAGFEAREVPASQSAWGDIEIDQRL</sequence>
<gene>
    <name evidence="1" type="ORF">GCM10009817_28030</name>
</gene>
<dbReference type="RefSeq" id="WP_344063680.1">
    <property type="nucleotide sequence ID" value="NZ_BAAAPU010000008.1"/>
</dbReference>
<reference evidence="2" key="1">
    <citation type="journal article" date="2019" name="Int. J. Syst. Evol. Microbiol.">
        <title>The Global Catalogue of Microorganisms (GCM) 10K type strain sequencing project: providing services to taxonomists for standard genome sequencing and annotation.</title>
        <authorList>
            <consortium name="The Broad Institute Genomics Platform"/>
            <consortium name="The Broad Institute Genome Sequencing Center for Infectious Disease"/>
            <person name="Wu L."/>
            <person name="Ma J."/>
        </authorList>
    </citation>
    <scope>NUCLEOTIDE SEQUENCE [LARGE SCALE GENOMIC DNA]</scope>
    <source>
        <strain evidence="2">JCM 15628</strain>
    </source>
</reference>
<name>A0ABP5DTN4_9MICO</name>
<evidence type="ECO:0000313" key="2">
    <source>
        <dbReference type="Proteomes" id="UP001500013"/>
    </source>
</evidence>
<proteinExistence type="predicted"/>
<organism evidence="1 2">
    <name type="scientific">Terrabacter lapilli</name>
    <dbReference type="NCBI Taxonomy" id="436231"/>
    <lineage>
        <taxon>Bacteria</taxon>
        <taxon>Bacillati</taxon>
        <taxon>Actinomycetota</taxon>
        <taxon>Actinomycetes</taxon>
        <taxon>Micrococcales</taxon>
        <taxon>Intrasporangiaceae</taxon>
        <taxon>Terrabacter</taxon>
    </lineage>
</organism>
<accession>A0ABP5DTN4</accession>
<dbReference type="EMBL" id="BAAAPU010000008">
    <property type="protein sequence ID" value="GAA1984973.1"/>
    <property type="molecule type" value="Genomic_DNA"/>
</dbReference>
<dbReference type="Proteomes" id="UP001500013">
    <property type="component" value="Unassembled WGS sequence"/>
</dbReference>
<keyword evidence="2" id="KW-1185">Reference proteome</keyword>
<protein>
    <submittedName>
        <fullName evidence="1">Uncharacterized protein</fullName>
    </submittedName>
</protein>
<comment type="caution">
    <text evidence="1">The sequence shown here is derived from an EMBL/GenBank/DDBJ whole genome shotgun (WGS) entry which is preliminary data.</text>
</comment>
<evidence type="ECO:0000313" key="1">
    <source>
        <dbReference type="EMBL" id="GAA1984973.1"/>
    </source>
</evidence>